<dbReference type="Proteomes" id="UP001148312">
    <property type="component" value="Unassembled WGS sequence"/>
</dbReference>
<reference evidence="1" key="1">
    <citation type="submission" date="2022-12" db="EMBL/GenBank/DDBJ databases">
        <authorList>
            <person name="Petersen C."/>
        </authorList>
    </citation>
    <scope>NUCLEOTIDE SEQUENCE</scope>
    <source>
        <strain evidence="1">IBT 30728</strain>
    </source>
</reference>
<evidence type="ECO:0000313" key="1">
    <source>
        <dbReference type="EMBL" id="KAJ5493382.1"/>
    </source>
</evidence>
<sequence>MASLKKVRKLTDVHVGQSAAMHLPSNAPCLTTHEVVAYAILEHDLLSIWETICAVKKGVVW</sequence>
<proteinExistence type="predicted"/>
<name>A0A9W9XI30_9EURO</name>
<dbReference type="EMBL" id="JAPWDQ010000002">
    <property type="protein sequence ID" value="KAJ5493382.1"/>
    <property type="molecule type" value="Genomic_DNA"/>
</dbReference>
<evidence type="ECO:0000313" key="2">
    <source>
        <dbReference type="Proteomes" id="UP001148312"/>
    </source>
</evidence>
<dbReference type="AlphaFoldDB" id="A0A9W9XI30"/>
<comment type="caution">
    <text evidence="1">The sequence shown here is derived from an EMBL/GenBank/DDBJ whole genome shotgun (WGS) entry which is preliminary data.</text>
</comment>
<dbReference type="RefSeq" id="XP_056793762.1">
    <property type="nucleotide sequence ID" value="XM_056931731.1"/>
</dbReference>
<keyword evidence="2" id="KW-1185">Reference proteome</keyword>
<accession>A0A9W9XI30</accession>
<reference evidence="1" key="2">
    <citation type="journal article" date="2023" name="IMA Fungus">
        <title>Comparative genomic study of the Penicillium genus elucidates a diverse pangenome and 15 lateral gene transfer events.</title>
        <authorList>
            <person name="Petersen C."/>
            <person name="Sorensen T."/>
            <person name="Nielsen M.R."/>
            <person name="Sondergaard T.E."/>
            <person name="Sorensen J.L."/>
            <person name="Fitzpatrick D.A."/>
            <person name="Frisvad J.C."/>
            <person name="Nielsen K.L."/>
        </authorList>
    </citation>
    <scope>NUCLEOTIDE SEQUENCE</scope>
    <source>
        <strain evidence="1">IBT 30728</strain>
    </source>
</reference>
<protein>
    <submittedName>
        <fullName evidence="1">Uncharacterized protein</fullName>
    </submittedName>
</protein>
<gene>
    <name evidence="1" type="ORF">N7539_002128</name>
</gene>
<organism evidence="1 2">
    <name type="scientific">Penicillium diatomitis</name>
    <dbReference type="NCBI Taxonomy" id="2819901"/>
    <lineage>
        <taxon>Eukaryota</taxon>
        <taxon>Fungi</taxon>
        <taxon>Dikarya</taxon>
        <taxon>Ascomycota</taxon>
        <taxon>Pezizomycotina</taxon>
        <taxon>Eurotiomycetes</taxon>
        <taxon>Eurotiomycetidae</taxon>
        <taxon>Eurotiales</taxon>
        <taxon>Aspergillaceae</taxon>
        <taxon>Penicillium</taxon>
    </lineage>
</organism>
<dbReference type="GeneID" id="81621980"/>